<dbReference type="InterPro" id="IPR012485">
    <property type="entry name" value="CENP-I"/>
</dbReference>
<protein>
    <submittedName>
        <fullName evidence="1">Uncharacterized protein</fullName>
    </submittedName>
</protein>
<dbReference type="Pfam" id="PF07778">
    <property type="entry name" value="CENP-I"/>
    <property type="match status" value="1"/>
</dbReference>
<dbReference type="AlphaFoldDB" id="A0A4C1YXK9"/>
<gene>
    <name evidence="1" type="ORF">EVAR_41012_1</name>
</gene>
<dbReference type="Proteomes" id="UP000299102">
    <property type="component" value="Unassembled WGS sequence"/>
</dbReference>
<dbReference type="EMBL" id="BGZK01001493">
    <property type="protein sequence ID" value="GBP81016.1"/>
    <property type="molecule type" value="Genomic_DNA"/>
</dbReference>
<keyword evidence="2" id="KW-1185">Reference proteome</keyword>
<evidence type="ECO:0000313" key="2">
    <source>
        <dbReference type="Proteomes" id="UP000299102"/>
    </source>
</evidence>
<dbReference type="OrthoDB" id="6347512at2759"/>
<evidence type="ECO:0000313" key="1">
    <source>
        <dbReference type="EMBL" id="GBP81016.1"/>
    </source>
</evidence>
<name>A0A4C1YXK9_EUMVA</name>
<reference evidence="1 2" key="1">
    <citation type="journal article" date="2019" name="Commun. Biol.">
        <title>The bagworm genome reveals a unique fibroin gene that provides high tensile strength.</title>
        <authorList>
            <person name="Kono N."/>
            <person name="Nakamura H."/>
            <person name="Ohtoshi R."/>
            <person name="Tomita M."/>
            <person name="Numata K."/>
            <person name="Arakawa K."/>
        </authorList>
    </citation>
    <scope>NUCLEOTIDE SEQUENCE [LARGE SCALE GENOMIC DNA]</scope>
</reference>
<organism evidence="1 2">
    <name type="scientific">Eumeta variegata</name>
    <name type="common">Bagworm moth</name>
    <name type="synonym">Eumeta japonica</name>
    <dbReference type="NCBI Taxonomy" id="151549"/>
    <lineage>
        <taxon>Eukaryota</taxon>
        <taxon>Metazoa</taxon>
        <taxon>Ecdysozoa</taxon>
        <taxon>Arthropoda</taxon>
        <taxon>Hexapoda</taxon>
        <taxon>Insecta</taxon>
        <taxon>Pterygota</taxon>
        <taxon>Neoptera</taxon>
        <taxon>Endopterygota</taxon>
        <taxon>Lepidoptera</taxon>
        <taxon>Glossata</taxon>
        <taxon>Ditrysia</taxon>
        <taxon>Tineoidea</taxon>
        <taxon>Psychidae</taxon>
        <taxon>Oiketicinae</taxon>
        <taxon>Eumeta</taxon>
    </lineage>
</organism>
<dbReference type="STRING" id="151549.A0A4C1YXK9"/>
<accession>A0A4C1YXK9</accession>
<sequence>MYAFSAAMDTDSIDMVTLNNGYEVFYTIFQFNTLAPHVLKLLYTLSTPSDVNRRRVLNLITLAQMREAKRSDLKGVQVLLGLFKSYKPELVPESVPAVPIGSCFKKLNTTILNRFKTNQVN</sequence>
<dbReference type="GO" id="GO:0000776">
    <property type="term" value="C:kinetochore"/>
    <property type="evidence" value="ECO:0007669"/>
    <property type="project" value="InterPro"/>
</dbReference>
<comment type="caution">
    <text evidence="1">The sequence shown here is derived from an EMBL/GenBank/DDBJ whole genome shotgun (WGS) entry which is preliminary data.</text>
</comment>
<proteinExistence type="predicted"/>